<dbReference type="PANTHER" id="PTHR14226">
    <property type="entry name" value="NEUROPATHY TARGET ESTERASE/SWISS CHEESE D.MELANOGASTER"/>
    <property type="match status" value="1"/>
</dbReference>
<feature type="domain" description="PNPLA" evidence="5">
    <location>
        <begin position="5"/>
        <end position="194"/>
    </location>
</feature>
<dbReference type="GO" id="GO:0016787">
    <property type="term" value="F:hydrolase activity"/>
    <property type="evidence" value="ECO:0007669"/>
    <property type="project" value="UniProtKB-UniRule"/>
</dbReference>
<dbReference type="EMBL" id="JACHJP010000002">
    <property type="protein sequence ID" value="MBB4916154.1"/>
    <property type="molecule type" value="Genomic_DNA"/>
</dbReference>
<dbReference type="Proteomes" id="UP000552644">
    <property type="component" value="Unassembled WGS sequence"/>
</dbReference>
<dbReference type="PANTHER" id="PTHR14226:SF57">
    <property type="entry name" value="BLR7027 PROTEIN"/>
    <property type="match status" value="1"/>
</dbReference>
<accession>A0A7W7VN55</accession>
<dbReference type="InterPro" id="IPR050301">
    <property type="entry name" value="NTE"/>
</dbReference>
<dbReference type="Gene3D" id="3.40.1090.10">
    <property type="entry name" value="Cytosolic phospholipase A2 catalytic domain"/>
    <property type="match status" value="2"/>
</dbReference>
<feature type="short sequence motif" description="DGA/G" evidence="4">
    <location>
        <begin position="181"/>
        <end position="183"/>
    </location>
</feature>
<gene>
    <name evidence="6" type="ORF">FHS44_003239</name>
</gene>
<keyword evidence="2 4" id="KW-0442">Lipid degradation</keyword>
<name>A0A7W7VN55_9ACTN</name>
<feature type="short sequence motif" description="GXSXG" evidence="4">
    <location>
        <begin position="40"/>
        <end position="44"/>
    </location>
</feature>
<dbReference type="PROSITE" id="PS51635">
    <property type="entry name" value="PNPLA"/>
    <property type="match status" value="1"/>
</dbReference>
<comment type="caution">
    <text evidence="6">The sequence shown here is derived from an EMBL/GenBank/DDBJ whole genome shotgun (WGS) entry which is preliminary data.</text>
</comment>
<protein>
    <submittedName>
        <fullName evidence="6">NTE family protein</fullName>
    </submittedName>
</protein>
<keyword evidence="7" id="KW-1185">Reference proteome</keyword>
<dbReference type="SUPFAM" id="SSF52151">
    <property type="entry name" value="FabD/lysophospholipase-like"/>
    <property type="match status" value="1"/>
</dbReference>
<organism evidence="6 7">
    <name type="scientific">Streptosporangium saharense</name>
    <dbReference type="NCBI Taxonomy" id="1706840"/>
    <lineage>
        <taxon>Bacteria</taxon>
        <taxon>Bacillati</taxon>
        <taxon>Actinomycetota</taxon>
        <taxon>Actinomycetes</taxon>
        <taxon>Streptosporangiales</taxon>
        <taxon>Streptosporangiaceae</taxon>
        <taxon>Streptosporangium</taxon>
    </lineage>
</organism>
<evidence type="ECO:0000256" key="1">
    <source>
        <dbReference type="ARBA" id="ARBA00022801"/>
    </source>
</evidence>
<keyword evidence="1 4" id="KW-0378">Hydrolase</keyword>
<reference evidence="6 7" key="1">
    <citation type="submission" date="2020-08" db="EMBL/GenBank/DDBJ databases">
        <title>Genomic Encyclopedia of Type Strains, Phase III (KMG-III): the genomes of soil and plant-associated and newly described type strains.</title>
        <authorList>
            <person name="Whitman W."/>
        </authorList>
    </citation>
    <scope>NUCLEOTIDE SEQUENCE [LARGE SCALE GENOMIC DNA]</scope>
    <source>
        <strain evidence="6 7">CECT 8840</strain>
    </source>
</reference>
<feature type="active site" description="Proton acceptor" evidence="4">
    <location>
        <position position="181"/>
    </location>
</feature>
<evidence type="ECO:0000256" key="3">
    <source>
        <dbReference type="ARBA" id="ARBA00023098"/>
    </source>
</evidence>
<sequence length="273" mass="28220">MTRALVLGGGGIAGIAWEAGIVTGLRRAGLDLGEADLVVGTSAGSVVGTLMTTGVDLEEAVVAQAEAEPAASPRVDPEAVMAVFGLLHDSSLDPEEARRRVGALALGTEDTGARTEEIGRRLPVQEWPERRLLVTAVDTVTGGFVVWDRHSGVPLPSAVASSCAVPCVFPPVEIGGRHYMDGGVRSVTNADLAAGSSAVVVVEPLAHLETRERFDAEITTLGDAAVAHVAPDQAAVDVFGIDILNPALWRPAFAAGLVQAADVAETVAKVWRI</sequence>
<dbReference type="Pfam" id="PF01734">
    <property type="entry name" value="Patatin"/>
    <property type="match status" value="1"/>
</dbReference>
<evidence type="ECO:0000313" key="6">
    <source>
        <dbReference type="EMBL" id="MBB4916154.1"/>
    </source>
</evidence>
<dbReference type="GO" id="GO:0016042">
    <property type="term" value="P:lipid catabolic process"/>
    <property type="evidence" value="ECO:0007669"/>
    <property type="project" value="UniProtKB-UniRule"/>
</dbReference>
<proteinExistence type="predicted"/>
<evidence type="ECO:0000313" key="7">
    <source>
        <dbReference type="Proteomes" id="UP000552644"/>
    </source>
</evidence>
<dbReference type="InterPro" id="IPR002641">
    <property type="entry name" value="PNPLA_dom"/>
</dbReference>
<evidence type="ECO:0000256" key="2">
    <source>
        <dbReference type="ARBA" id="ARBA00022963"/>
    </source>
</evidence>
<dbReference type="InterPro" id="IPR016035">
    <property type="entry name" value="Acyl_Trfase/lysoPLipase"/>
</dbReference>
<keyword evidence="3 4" id="KW-0443">Lipid metabolism</keyword>
<evidence type="ECO:0000256" key="4">
    <source>
        <dbReference type="PROSITE-ProRule" id="PRU01161"/>
    </source>
</evidence>
<dbReference type="RefSeq" id="WP_184715071.1">
    <property type="nucleotide sequence ID" value="NZ_JACHJP010000002.1"/>
</dbReference>
<evidence type="ECO:0000259" key="5">
    <source>
        <dbReference type="PROSITE" id="PS51635"/>
    </source>
</evidence>
<dbReference type="AlphaFoldDB" id="A0A7W7VN55"/>
<feature type="short sequence motif" description="GXGXXG" evidence="4">
    <location>
        <begin position="9"/>
        <end position="14"/>
    </location>
</feature>
<feature type="active site" description="Nucleophile" evidence="4">
    <location>
        <position position="42"/>
    </location>
</feature>